<evidence type="ECO:0000256" key="1">
    <source>
        <dbReference type="ARBA" id="ARBA00022527"/>
    </source>
</evidence>
<gene>
    <name evidence="3" type="ORF">ACFPFM_31055</name>
</gene>
<dbReference type="Pfam" id="PF13581">
    <property type="entry name" value="HATPase_c_2"/>
    <property type="match status" value="1"/>
</dbReference>
<dbReference type="Proteomes" id="UP001595833">
    <property type="component" value="Unassembled WGS sequence"/>
</dbReference>
<dbReference type="CDD" id="cd16936">
    <property type="entry name" value="HATPase_RsbW-like"/>
    <property type="match status" value="1"/>
</dbReference>
<dbReference type="RefSeq" id="WP_380647986.1">
    <property type="nucleotide sequence ID" value="NZ_JBHSJB010000031.1"/>
</dbReference>
<dbReference type="EMBL" id="JBHSJB010000031">
    <property type="protein sequence ID" value="MFC5058173.1"/>
    <property type="molecule type" value="Genomic_DNA"/>
</dbReference>
<dbReference type="InterPro" id="IPR050267">
    <property type="entry name" value="Anti-sigma-factor_SerPK"/>
</dbReference>
<protein>
    <submittedName>
        <fullName evidence="3">ATP-binding protein</fullName>
    </submittedName>
</protein>
<organism evidence="3 4">
    <name type="scientific">Saccharothrix xinjiangensis</name>
    <dbReference type="NCBI Taxonomy" id="204798"/>
    <lineage>
        <taxon>Bacteria</taxon>
        <taxon>Bacillati</taxon>
        <taxon>Actinomycetota</taxon>
        <taxon>Actinomycetes</taxon>
        <taxon>Pseudonocardiales</taxon>
        <taxon>Pseudonocardiaceae</taxon>
        <taxon>Saccharothrix</taxon>
    </lineage>
</organism>
<dbReference type="GO" id="GO:0005524">
    <property type="term" value="F:ATP binding"/>
    <property type="evidence" value="ECO:0007669"/>
    <property type="project" value="UniProtKB-KW"/>
</dbReference>
<comment type="caution">
    <text evidence="3">The sequence shown here is derived from an EMBL/GenBank/DDBJ whole genome shotgun (WGS) entry which is preliminary data.</text>
</comment>
<keyword evidence="3" id="KW-0067">ATP-binding</keyword>
<reference evidence="4" key="1">
    <citation type="journal article" date="2019" name="Int. J. Syst. Evol. Microbiol.">
        <title>The Global Catalogue of Microorganisms (GCM) 10K type strain sequencing project: providing services to taxonomists for standard genome sequencing and annotation.</title>
        <authorList>
            <consortium name="The Broad Institute Genomics Platform"/>
            <consortium name="The Broad Institute Genome Sequencing Center for Infectious Disease"/>
            <person name="Wu L."/>
            <person name="Ma J."/>
        </authorList>
    </citation>
    <scope>NUCLEOTIDE SEQUENCE [LARGE SCALE GENOMIC DNA]</scope>
    <source>
        <strain evidence="4">KCTC 12848</strain>
    </source>
</reference>
<dbReference type="Gene3D" id="3.30.565.10">
    <property type="entry name" value="Histidine kinase-like ATPase, C-terminal domain"/>
    <property type="match status" value="1"/>
</dbReference>
<keyword evidence="1" id="KW-0418">Kinase</keyword>
<evidence type="ECO:0000313" key="3">
    <source>
        <dbReference type="EMBL" id="MFC5058173.1"/>
    </source>
</evidence>
<evidence type="ECO:0000259" key="2">
    <source>
        <dbReference type="Pfam" id="PF13581"/>
    </source>
</evidence>
<feature type="domain" description="Histidine kinase/HSP90-like ATPase" evidence="2">
    <location>
        <begin position="25"/>
        <end position="129"/>
    </location>
</feature>
<keyword evidence="1" id="KW-0808">Transferase</keyword>
<dbReference type="PANTHER" id="PTHR35526">
    <property type="entry name" value="ANTI-SIGMA-F FACTOR RSBW-RELATED"/>
    <property type="match status" value="1"/>
</dbReference>
<dbReference type="InterPro" id="IPR036890">
    <property type="entry name" value="HATPase_C_sf"/>
</dbReference>
<name>A0ABV9Y997_9PSEU</name>
<keyword evidence="4" id="KW-1185">Reference proteome</keyword>
<sequence length="142" mass="15171">MTLIHEDGAGPGAPARDLTEEVPPLVQVRRWAGRALSDLTDDELGDCLLVVTELVANAYDHGEGPRRVRLHRLVRPCSVRIEVDDAAPGEVVVGRSRLGSHRGRGMVLVANLSADWGVEHGERGKTVWAEVACSAPPPGEGS</sequence>
<proteinExistence type="predicted"/>
<keyword evidence="3" id="KW-0547">Nucleotide-binding</keyword>
<keyword evidence="1" id="KW-0723">Serine/threonine-protein kinase</keyword>
<dbReference type="InterPro" id="IPR003594">
    <property type="entry name" value="HATPase_dom"/>
</dbReference>
<dbReference type="SUPFAM" id="SSF55874">
    <property type="entry name" value="ATPase domain of HSP90 chaperone/DNA topoisomerase II/histidine kinase"/>
    <property type="match status" value="1"/>
</dbReference>
<accession>A0ABV9Y997</accession>
<dbReference type="PANTHER" id="PTHR35526:SF3">
    <property type="entry name" value="ANTI-SIGMA-F FACTOR RSBW"/>
    <property type="match status" value="1"/>
</dbReference>
<evidence type="ECO:0000313" key="4">
    <source>
        <dbReference type="Proteomes" id="UP001595833"/>
    </source>
</evidence>